<name>A0A031WGK1_CLODI</name>
<dbReference type="Proteomes" id="UP000879542">
    <property type="component" value="Unassembled WGS sequence"/>
</dbReference>
<dbReference type="RefSeq" id="WP_003433385.1">
    <property type="nucleotide sequence ID" value="NZ_AP025558.1"/>
</dbReference>
<organism evidence="1">
    <name type="scientific">Clostridioides difficile</name>
    <name type="common">Peptoclostridium difficile</name>
    <dbReference type="NCBI Taxonomy" id="1496"/>
    <lineage>
        <taxon>Bacteria</taxon>
        <taxon>Bacillati</taxon>
        <taxon>Bacillota</taxon>
        <taxon>Clostridia</taxon>
        <taxon>Peptostreptococcales</taxon>
        <taxon>Peptostreptococcaceae</taxon>
        <taxon>Clostridioides</taxon>
    </lineage>
</organism>
<evidence type="ECO:0000313" key="4">
    <source>
        <dbReference type="EMBL" id="HBH1542166.1"/>
    </source>
</evidence>
<evidence type="ECO:0000313" key="1">
    <source>
        <dbReference type="EMBL" id="CDS86011.1"/>
    </source>
</evidence>
<reference evidence="1" key="1">
    <citation type="submission" date="2014-07" db="EMBL/GenBank/DDBJ databases">
        <authorList>
            <person name="Monot Marc"/>
        </authorList>
    </citation>
    <scope>NUCLEOTIDE SEQUENCE</scope>
    <source>
        <strain evidence="3">7032989</strain>
        <strain evidence="1">7032994</strain>
    </source>
</reference>
<evidence type="ECO:0000313" key="8">
    <source>
        <dbReference type="Proteomes" id="UP000372533"/>
    </source>
</evidence>
<dbReference type="PATRIC" id="fig|1496.897.peg.1696"/>
<evidence type="ECO:0000313" key="9">
    <source>
        <dbReference type="Proteomes" id="UP000411588"/>
    </source>
</evidence>
<dbReference type="EMBL" id="LK933504">
    <property type="protein sequence ID" value="CDT79731.1"/>
    <property type="molecule type" value="Genomic_DNA"/>
</dbReference>
<dbReference type="Proteomes" id="UP000372533">
    <property type="component" value="Unassembled WGS sequence"/>
</dbReference>
<dbReference type="Proteomes" id="UP000878956">
    <property type="component" value="Unassembled WGS sequence"/>
</dbReference>
<protein>
    <submittedName>
        <fullName evidence="1">Putative exported protein</fullName>
    </submittedName>
    <submittedName>
        <fullName evidence="2">Putative phage protein</fullName>
    </submittedName>
</protein>
<dbReference type="EMBL" id="CAAJVP010000002">
    <property type="protein sequence ID" value="VHX95389.1"/>
    <property type="molecule type" value="Genomic_DNA"/>
</dbReference>
<dbReference type="AlphaFoldDB" id="A0A031WGK1"/>
<evidence type="ECO:0000313" key="3">
    <source>
        <dbReference type="EMBL" id="CDT79731.1"/>
    </source>
</evidence>
<reference evidence="4" key="4">
    <citation type="submission" date="2021-06" db="EMBL/GenBank/DDBJ databases">
        <authorList>
            <consortium name="NCBI Pathogen Detection Project"/>
        </authorList>
    </citation>
    <scope>NUCLEOTIDE SEQUENCE</scope>
    <source>
        <strain evidence="5">Clostridioides</strain>
        <strain evidence="4">HN1000</strain>
    </source>
</reference>
<sequence>MRKKFFIGILIVLIISVIAILNIKNDKNVFIGESENWKAKFVTTEGHSKLEIKYKNSKDVVEQKFNYSYQFIDGEDAVVVVKNEILEAGQEKAIKIQRPGLYSNRESSYKLIISWNGNEETINLKKK</sequence>
<evidence type="ECO:0000313" key="7">
    <source>
        <dbReference type="EMBL" id="VHX95389.1"/>
    </source>
</evidence>
<evidence type="ECO:0000313" key="2">
    <source>
        <dbReference type="EMBL" id="CDS86454.1"/>
    </source>
</evidence>
<reference evidence="4" key="2">
    <citation type="journal article" date="2018" name="Genome Biol.">
        <title>SKESA: strategic k-mer extension for scrupulous assemblies.</title>
        <authorList>
            <person name="Souvorov A."/>
            <person name="Agarwala R."/>
            <person name="Lipman D.J."/>
        </authorList>
    </citation>
    <scope>NUCLEOTIDE SEQUENCE</scope>
    <source>
        <strain evidence="5">Clostridioides</strain>
        <strain evidence="4">HN1000</strain>
    </source>
</reference>
<dbReference type="Proteomes" id="UP000411588">
    <property type="component" value="Unassembled WGS sequence"/>
</dbReference>
<proteinExistence type="predicted"/>
<dbReference type="EMBL" id="LK932509">
    <property type="protein sequence ID" value="CDS86454.1"/>
    <property type="molecule type" value="Genomic_DNA"/>
</dbReference>
<gene>
    <name evidence="3" type="ORF">BN1095_790050</name>
    <name evidence="2" type="ORF">BN1096_560147</name>
    <name evidence="1" type="ORF">BN1097_540150</name>
    <name evidence="4" type="ORF">KRM00_001645</name>
    <name evidence="5" type="ORF">KRQ00_000611</name>
    <name evidence="7" type="ORF">SAMEA1402366_00517</name>
    <name evidence="6" type="ORF">SAMEA1402399_01462</name>
</gene>
<dbReference type="EMBL" id="DAEQIJ010000002">
    <property type="protein sequence ID" value="HBH2618883.1"/>
    <property type="molecule type" value="Genomic_DNA"/>
</dbReference>
<accession>A0A031WGK1</accession>
<dbReference type="EMBL" id="LK932392">
    <property type="protein sequence ID" value="CDS86011.1"/>
    <property type="molecule type" value="Genomic_DNA"/>
</dbReference>
<dbReference type="EMBL" id="DAEPXK010000013">
    <property type="protein sequence ID" value="HBH1542166.1"/>
    <property type="molecule type" value="Genomic_DNA"/>
</dbReference>
<evidence type="ECO:0000313" key="6">
    <source>
        <dbReference type="EMBL" id="VFD31053.1"/>
    </source>
</evidence>
<dbReference type="EMBL" id="CAADAN010000004">
    <property type="protein sequence ID" value="VFD31053.1"/>
    <property type="molecule type" value="Genomic_DNA"/>
</dbReference>
<reference evidence="6 9" key="3">
    <citation type="submission" date="2019-02" db="EMBL/GenBank/DDBJ databases">
        <authorList>
            <consortium name="Pathogen Informatics"/>
        </authorList>
    </citation>
    <scope>NUCLEOTIDE SEQUENCE [LARGE SCALE GENOMIC DNA]</scope>
    <source>
        <strain evidence="6">Clo34</strain>
        <strain evidence="9">clo34</strain>
        <strain evidence="7">Tl291</strain>
        <strain evidence="8">tl291</strain>
    </source>
</reference>
<evidence type="ECO:0000313" key="5">
    <source>
        <dbReference type="EMBL" id="HBH2618883.1"/>
    </source>
</evidence>